<feature type="region of interest" description="Disordered" evidence="4">
    <location>
        <begin position="50"/>
        <end position="98"/>
    </location>
</feature>
<feature type="compositionally biased region" description="Polar residues" evidence="4">
    <location>
        <begin position="381"/>
        <end position="392"/>
    </location>
</feature>
<feature type="compositionally biased region" description="Basic and acidic residues" evidence="4">
    <location>
        <begin position="332"/>
        <end position="341"/>
    </location>
</feature>
<evidence type="ECO:0000256" key="3">
    <source>
        <dbReference type="ARBA" id="ARBA00023242"/>
    </source>
</evidence>
<gene>
    <name evidence="6" type="ORF">EI97DRAFT_436717</name>
</gene>
<feature type="compositionally biased region" description="Basic and acidic residues" evidence="4">
    <location>
        <begin position="632"/>
        <end position="653"/>
    </location>
</feature>
<dbReference type="InterPro" id="IPR036420">
    <property type="entry name" value="BRCT_dom_sf"/>
</dbReference>
<sequence>MADAESEESTQLHEELYNDPDKLSQLLGQRVGASSSFRFTSTTEETFASATAAVPAPAPHNVAASSPRQEPVPTPRRAATNSGHVKPSLPKHNSAPTTTGVVEERIEAGKMYHSFTEGNVVGDTQPDSQIYKNWTSGLHAASVHDEGHGISLLNRVGEEEGDTTEGPQFIQSSPDVLQSPTFTSPMAVNDENNPETQPLTNGALTSPLKFETPAMAGRKRDCHGEMLSSAARTATTPGTALTATAFFPPNMLPTTNGMSLTQIFNATQAATSPVQGILPDEPVFQRLSPNLANARKSSPPDALSSPIPTPRVELAVRSSSEPKAEYITMKQSQERRLREAEQQEMAPAEQDSWEELERLEKQRARRKAREKMEQEAAKSLSKVTAPTLSSPAQRKRGRKMLLSPRKKEAASVRRSAARLSAYDGPFDDDELDQLAQAAAVDGKDTTAAESPGELSQSVPSTGPPAPANASKKRSNNVQVPRTSSHPQGTLSGHAPDESPLASASAQVQQEPQNRTSASQRSRRVSQLRGSAGSFTVLNSQPEDADFSSVPRPKTTLPSSPSTNQYSINQTTMGGKTGFTSQVISSSMPPMPPQSSSSSSDDEGQGKEEHEVDDEAVGSSPPPVDVDEDDVAYDEHNYDEHLSAGGNDEGHEALPDTDLEMDEDDVVSESEHGNDEAENDEGEQMAVRSTGVSNAAAEDHGIPETAKEDRRSRRHVEGDETILSSHPEDTVNHQELNGFVKPRLQRQSTIPESDNMEDTQPSLFPPGDAVDYRPLDSGGLDSASPRGTEGTVPFHTAQEQQSSGRVNDNDNVNRDSQNQNYHTALDHGDSNDNNALGSSREKELAHKPEPAQFRSLSDIANQPENQRSVDASSIDYPTLFAEGTGNNVNTLPATGSSPLMPSAKKRKITYNGKTNRFISPAKTPERSPSPTPVRKVSNSSPIQPTSSMQQREDAGAMAAENTRAAVASATLPTSITKASTNKMKKSAKSYKKGSAKTVGKGTLPKTSLKSTTAHRSRTATAAAPDPERLDTGLMDSASPQDQALPGPFAPADESDELAGSTPQPSRTAQPIAHANDVSDRGEEPNGPLLVPNRVFALWPGQGYYPATCLGRAGSNRVRIRYDEGSHNTVEVIQVRGLELRIGDQVKVDQPGMKKHVYIVVGLKDKISVDDNVETVLTDCRGYRSAVLEMRNRESLPSVQRGEQPAMVVTVPVEKIYLTNQLCGKYRDRLFNLSPPRSPSISTLTVATPRAMTVPASPSLSRRGGTAPSLLRESLRAASVASSYQGVGGTVFVNMAFAVTLQHAEDESEKHALVTLITSNGGQVLTSFSDLFKDFEDAEAASSRPNSAGKGKEMAAEARFPSGLELRQECKGMSFAALITDTHSRRSKYIQALALNIPCLHHRWLTDSIAASKPLPFAKYLLPAGVSTFLDPNGIVRSRNISMYDPASARLEEIIQKREMLLQGQSVLLITGKSKKDAQRKQHYLFLTHALGPRTVGRCADITAAKAIIQDGKWDWVHVDGGEPGLVEATQVLFGHSNAVATVAGASKNRKRKRDHSTEPEVLFGAGDVAGKKVRLVCDEFVIQSLILGAPVEE</sequence>
<evidence type="ECO:0000313" key="7">
    <source>
        <dbReference type="Proteomes" id="UP000800097"/>
    </source>
</evidence>
<dbReference type="InterPro" id="IPR001357">
    <property type="entry name" value="BRCT_dom"/>
</dbReference>
<feature type="compositionally biased region" description="Polar residues" evidence="4">
    <location>
        <begin position="501"/>
        <end position="519"/>
    </location>
</feature>
<dbReference type="Gene3D" id="3.40.50.10190">
    <property type="entry name" value="BRCT domain"/>
    <property type="match status" value="1"/>
</dbReference>
<reference evidence="6" key="1">
    <citation type="journal article" date="2020" name="Stud. Mycol.">
        <title>101 Dothideomycetes genomes: a test case for predicting lifestyles and emergence of pathogens.</title>
        <authorList>
            <person name="Haridas S."/>
            <person name="Albert R."/>
            <person name="Binder M."/>
            <person name="Bloem J."/>
            <person name="Labutti K."/>
            <person name="Salamov A."/>
            <person name="Andreopoulos B."/>
            <person name="Baker S."/>
            <person name="Barry K."/>
            <person name="Bills G."/>
            <person name="Bluhm B."/>
            <person name="Cannon C."/>
            <person name="Castanera R."/>
            <person name="Culley D."/>
            <person name="Daum C."/>
            <person name="Ezra D."/>
            <person name="Gonzalez J."/>
            <person name="Henrissat B."/>
            <person name="Kuo A."/>
            <person name="Liang C."/>
            <person name="Lipzen A."/>
            <person name="Lutzoni F."/>
            <person name="Magnuson J."/>
            <person name="Mondo S."/>
            <person name="Nolan M."/>
            <person name="Ohm R."/>
            <person name="Pangilinan J."/>
            <person name="Park H.-J."/>
            <person name="Ramirez L."/>
            <person name="Alfaro M."/>
            <person name="Sun H."/>
            <person name="Tritt A."/>
            <person name="Yoshinaga Y."/>
            <person name="Zwiers L.-H."/>
            <person name="Turgeon B."/>
            <person name="Goodwin S."/>
            <person name="Spatafora J."/>
            <person name="Crous P."/>
            <person name="Grigoriev I."/>
        </authorList>
    </citation>
    <scope>NUCLEOTIDE SEQUENCE</scope>
    <source>
        <strain evidence="6">CBS 379.55</strain>
    </source>
</reference>
<feature type="compositionally biased region" description="Polar residues" evidence="4">
    <location>
        <begin position="853"/>
        <end position="870"/>
    </location>
</feature>
<dbReference type="RefSeq" id="XP_033650168.1">
    <property type="nucleotide sequence ID" value="XM_033799184.1"/>
</dbReference>
<dbReference type="EMBL" id="ML986518">
    <property type="protein sequence ID" value="KAF2272629.1"/>
    <property type="molecule type" value="Genomic_DNA"/>
</dbReference>
<dbReference type="Proteomes" id="UP000800097">
    <property type="component" value="Unassembled WGS sequence"/>
</dbReference>
<feature type="compositionally biased region" description="Polar residues" evidence="4">
    <location>
        <begin position="935"/>
        <end position="948"/>
    </location>
</feature>
<feature type="domain" description="BRCT" evidence="5">
    <location>
        <begin position="1285"/>
        <end position="1420"/>
    </location>
</feature>
<dbReference type="GO" id="GO:0000077">
    <property type="term" value="P:DNA damage checkpoint signaling"/>
    <property type="evidence" value="ECO:0007669"/>
    <property type="project" value="TreeGrafter"/>
</dbReference>
<keyword evidence="2" id="KW-0227">DNA damage</keyword>
<dbReference type="InterPro" id="IPR041297">
    <property type="entry name" value="Crb2_Tudor"/>
</dbReference>
<feature type="compositionally biased region" description="Basic residues" evidence="4">
    <location>
        <begin position="981"/>
        <end position="993"/>
    </location>
</feature>
<feature type="region of interest" description="Disordered" evidence="4">
    <location>
        <begin position="911"/>
        <end position="1085"/>
    </location>
</feature>
<feature type="compositionally biased region" description="Polar residues" evidence="4">
    <location>
        <begin position="744"/>
        <end position="761"/>
    </location>
</feature>
<evidence type="ECO:0000256" key="1">
    <source>
        <dbReference type="ARBA" id="ARBA00004123"/>
    </source>
</evidence>
<name>A0A6A6JBR2_WESOR</name>
<dbReference type="InterPro" id="IPR047252">
    <property type="entry name" value="TP53BP1-like"/>
</dbReference>
<feature type="compositionally biased region" description="Basic and acidic residues" evidence="4">
    <location>
        <begin position="10"/>
        <end position="22"/>
    </location>
</feature>
<keyword evidence="7" id="KW-1185">Reference proteome</keyword>
<dbReference type="GeneID" id="54552359"/>
<dbReference type="Pfam" id="PF18115">
    <property type="entry name" value="Tudor_3"/>
    <property type="match status" value="1"/>
</dbReference>
<dbReference type="GO" id="GO:0005634">
    <property type="term" value="C:nucleus"/>
    <property type="evidence" value="ECO:0007669"/>
    <property type="project" value="UniProtKB-SubCell"/>
</dbReference>
<dbReference type="InterPro" id="IPR047249">
    <property type="entry name" value="BRCT_p53bp1-like_rpt1"/>
</dbReference>
<dbReference type="PROSITE" id="PS50172">
    <property type="entry name" value="BRCT"/>
    <property type="match status" value="1"/>
</dbReference>
<feature type="compositionally biased region" description="Basic and acidic residues" evidence="4">
    <location>
        <begin position="838"/>
        <end position="848"/>
    </location>
</feature>
<dbReference type="SUPFAM" id="SSF52113">
    <property type="entry name" value="BRCT domain"/>
    <property type="match status" value="1"/>
</dbReference>
<feature type="compositionally biased region" description="Polar residues" evidence="4">
    <location>
        <begin position="883"/>
        <end position="898"/>
    </location>
</feature>
<dbReference type="SMART" id="SM00292">
    <property type="entry name" value="BRCT"/>
    <property type="match status" value="1"/>
</dbReference>
<dbReference type="GO" id="GO:0045944">
    <property type="term" value="P:positive regulation of transcription by RNA polymerase II"/>
    <property type="evidence" value="ECO:0007669"/>
    <property type="project" value="TreeGrafter"/>
</dbReference>
<feature type="compositionally biased region" description="Polar residues" evidence="4">
    <location>
        <begin position="969"/>
        <end position="980"/>
    </location>
</feature>
<feature type="compositionally biased region" description="Low complexity" evidence="4">
    <location>
        <begin position="50"/>
        <end position="67"/>
    </location>
</feature>
<evidence type="ECO:0000259" key="5">
    <source>
        <dbReference type="PROSITE" id="PS50172"/>
    </source>
</evidence>
<proteinExistence type="predicted"/>
<dbReference type="PANTHER" id="PTHR15321">
    <property type="entry name" value="TUMOR SUPPRESSOR P53-BINDING PROTEIN 1"/>
    <property type="match status" value="1"/>
</dbReference>
<keyword evidence="3" id="KW-0539">Nucleus</keyword>
<dbReference type="CDD" id="cd17745">
    <property type="entry name" value="BRCT_p53bp1_rpt1"/>
    <property type="match status" value="1"/>
</dbReference>
<protein>
    <recommendedName>
        <fullName evidence="5">BRCT domain-containing protein</fullName>
    </recommendedName>
</protein>
<feature type="region of interest" description="Disordered" evidence="4">
    <location>
        <begin position="882"/>
        <end position="901"/>
    </location>
</feature>
<feature type="compositionally biased region" description="Polar residues" evidence="4">
    <location>
        <begin position="555"/>
        <end position="583"/>
    </location>
</feature>
<organism evidence="6 7">
    <name type="scientific">Westerdykella ornata</name>
    <dbReference type="NCBI Taxonomy" id="318751"/>
    <lineage>
        <taxon>Eukaryota</taxon>
        <taxon>Fungi</taxon>
        <taxon>Dikarya</taxon>
        <taxon>Ascomycota</taxon>
        <taxon>Pezizomycotina</taxon>
        <taxon>Dothideomycetes</taxon>
        <taxon>Pleosporomycetidae</taxon>
        <taxon>Pleosporales</taxon>
        <taxon>Sporormiaceae</taxon>
        <taxon>Westerdykella</taxon>
    </lineage>
</organism>
<evidence type="ECO:0000256" key="4">
    <source>
        <dbReference type="SAM" id="MobiDB-lite"/>
    </source>
</evidence>
<feature type="compositionally biased region" description="Polar residues" evidence="4">
    <location>
        <begin position="532"/>
        <end position="541"/>
    </location>
</feature>
<feature type="region of interest" description="Disordered" evidence="4">
    <location>
        <begin position="314"/>
        <end position="871"/>
    </location>
</feature>
<feature type="compositionally biased region" description="Polar residues" evidence="4">
    <location>
        <begin position="475"/>
        <end position="490"/>
    </location>
</feature>
<dbReference type="Gene3D" id="2.30.30.140">
    <property type="match status" value="1"/>
</dbReference>
<comment type="subcellular location">
    <subcellularLocation>
        <location evidence="1">Nucleus</location>
    </subcellularLocation>
</comment>
<dbReference type="GO" id="GO:0042393">
    <property type="term" value="F:histone binding"/>
    <property type="evidence" value="ECO:0007669"/>
    <property type="project" value="TreeGrafter"/>
</dbReference>
<evidence type="ECO:0000313" key="6">
    <source>
        <dbReference type="EMBL" id="KAF2272629.1"/>
    </source>
</evidence>
<dbReference type="PANTHER" id="PTHR15321:SF3">
    <property type="entry name" value="TP53-BINDING PROTEIN 1"/>
    <property type="match status" value="1"/>
</dbReference>
<feature type="compositionally biased region" description="Basic and acidic residues" evidence="4">
    <location>
        <begin position="696"/>
        <end position="717"/>
    </location>
</feature>
<evidence type="ECO:0000256" key="2">
    <source>
        <dbReference type="ARBA" id="ARBA00022763"/>
    </source>
</evidence>
<dbReference type="OrthoDB" id="129353at2759"/>
<feature type="compositionally biased region" description="Acidic residues" evidence="4">
    <location>
        <begin position="654"/>
        <end position="667"/>
    </location>
</feature>
<accession>A0A6A6JBR2</accession>
<feature type="compositionally biased region" description="Low complexity" evidence="4">
    <location>
        <begin position="412"/>
        <end position="421"/>
    </location>
</feature>
<feature type="region of interest" description="Disordered" evidence="4">
    <location>
        <begin position="1"/>
        <end position="23"/>
    </location>
</feature>